<dbReference type="OrthoDB" id="270970at2759"/>
<comment type="caution">
    <text evidence="2">The sequence shown here is derived from an EMBL/GenBank/DDBJ whole genome shotgun (WGS) entry which is preliminary data.</text>
</comment>
<keyword evidence="3" id="KW-1185">Reference proteome</keyword>
<name>A0A8J5CZI2_CHIOP</name>
<evidence type="ECO:0000259" key="1">
    <source>
        <dbReference type="SMART" id="SM00694"/>
    </source>
</evidence>
<dbReference type="InterPro" id="IPR006614">
    <property type="entry name" value="Peroxin/Ferlin"/>
</dbReference>
<proteinExistence type="predicted"/>
<dbReference type="Proteomes" id="UP000770661">
    <property type="component" value="Unassembled WGS sequence"/>
</dbReference>
<evidence type="ECO:0000313" key="2">
    <source>
        <dbReference type="EMBL" id="KAG0722895.1"/>
    </source>
</evidence>
<accession>A0A8J5CZI2</accession>
<organism evidence="2 3">
    <name type="scientific">Chionoecetes opilio</name>
    <name type="common">Atlantic snow crab</name>
    <name type="synonym">Cancer opilio</name>
    <dbReference type="NCBI Taxonomy" id="41210"/>
    <lineage>
        <taxon>Eukaryota</taxon>
        <taxon>Metazoa</taxon>
        <taxon>Ecdysozoa</taxon>
        <taxon>Arthropoda</taxon>
        <taxon>Crustacea</taxon>
        <taxon>Multicrustacea</taxon>
        <taxon>Malacostraca</taxon>
        <taxon>Eumalacostraca</taxon>
        <taxon>Eucarida</taxon>
        <taxon>Decapoda</taxon>
        <taxon>Pleocyemata</taxon>
        <taxon>Brachyura</taxon>
        <taxon>Eubrachyura</taxon>
        <taxon>Majoidea</taxon>
        <taxon>Majidae</taxon>
        <taxon>Chionoecetes</taxon>
    </lineage>
</organism>
<feature type="domain" description="Peroxin/Ferlin" evidence="1">
    <location>
        <begin position="123"/>
        <end position="156"/>
    </location>
</feature>
<sequence>MPQYPATQQSDEIGTAIMAVEWRDLWGAASSTPVPSTWHPPIFYHPGWTASPAPLLVHHWFDHQYDLQRAVDGEGWEFTVESGGLVGWSPQEKIYHTRRRRRWIRERHLVEKVEKKKTVPVDGWEYAPLFPLQFHAIERKMDMVRRRRWRRRLVPSEPGLPPTPRLAITTGKGDDKLLHLTCPRMYLLSCCCWEFVGAV</sequence>
<evidence type="ECO:0000313" key="3">
    <source>
        <dbReference type="Proteomes" id="UP000770661"/>
    </source>
</evidence>
<protein>
    <recommendedName>
        <fullName evidence="1">Peroxin/Ferlin domain-containing protein</fullName>
    </recommendedName>
</protein>
<dbReference type="SMART" id="SM00694">
    <property type="entry name" value="DysFC"/>
    <property type="match status" value="2"/>
</dbReference>
<reference evidence="2" key="1">
    <citation type="submission" date="2020-07" db="EMBL/GenBank/DDBJ databases">
        <title>The High-quality genome of the commercially important snow crab, Chionoecetes opilio.</title>
        <authorList>
            <person name="Jeong J.-H."/>
            <person name="Ryu S."/>
        </authorList>
    </citation>
    <scope>NUCLEOTIDE SEQUENCE</scope>
    <source>
        <strain evidence="2">MADBK_172401_WGS</strain>
        <tissue evidence="2">Digestive gland</tissue>
    </source>
</reference>
<feature type="domain" description="Peroxin/Ferlin" evidence="1">
    <location>
        <begin position="75"/>
        <end position="110"/>
    </location>
</feature>
<gene>
    <name evidence="2" type="ORF">GWK47_043669</name>
</gene>
<dbReference type="AlphaFoldDB" id="A0A8J5CZI2"/>
<dbReference type="EMBL" id="JACEEZ010008925">
    <property type="protein sequence ID" value="KAG0722895.1"/>
    <property type="molecule type" value="Genomic_DNA"/>
</dbReference>
<dbReference type="GO" id="GO:0016020">
    <property type="term" value="C:membrane"/>
    <property type="evidence" value="ECO:0007669"/>
    <property type="project" value="InterPro"/>
</dbReference>